<dbReference type="InterPro" id="IPR000713">
    <property type="entry name" value="Mur_ligase_N"/>
</dbReference>
<proteinExistence type="inferred from homology"/>
<keyword evidence="4 7" id="KW-0573">Peptidoglycan synthesis</keyword>
<evidence type="ECO:0000256" key="4">
    <source>
        <dbReference type="ARBA" id="ARBA00022984"/>
    </source>
</evidence>
<dbReference type="PANTHER" id="PTHR23135:SF4">
    <property type="entry name" value="UDP-N-ACETYLMURAMOYL-L-ALANYL-D-GLUTAMATE--2,6-DIAMINOPIMELATE LIGASE MURE HOMOLOG, CHLOROPLASTIC"/>
    <property type="match status" value="1"/>
</dbReference>
<feature type="domain" description="Mur ligase N-terminal catalytic" evidence="9">
    <location>
        <begin position="26"/>
        <end position="70"/>
    </location>
</feature>
<feature type="binding site" evidence="7">
    <location>
        <position position="410"/>
    </location>
    <ligand>
        <name>meso-2,6-diaminopimelate</name>
        <dbReference type="ChEBI" id="CHEBI:57791"/>
    </ligand>
</feature>
<feature type="domain" description="Mur ligase C-terminal" evidence="10">
    <location>
        <begin position="354"/>
        <end position="487"/>
    </location>
</feature>
<keyword evidence="3 7" id="KW-0133">Cell shape</keyword>
<feature type="domain" description="Mur ligase central" evidence="11">
    <location>
        <begin position="112"/>
        <end position="331"/>
    </location>
</feature>
<dbReference type="InterPro" id="IPR005761">
    <property type="entry name" value="UDP-N-AcMur-Glu-dNH2Pim_ligase"/>
</dbReference>
<comment type="subcellular location">
    <subcellularLocation>
        <location evidence="7 8">Cytoplasm</location>
    </subcellularLocation>
</comment>
<organism evidence="12 13">
    <name type="scientific">Sphaerotilus uruguayifluvii</name>
    <dbReference type="NCBI Taxonomy" id="2735897"/>
    <lineage>
        <taxon>Bacteria</taxon>
        <taxon>Pseudomonadati</taxon>
        <taxon>Pseudomonadota</taxon>
        <taxon>Betaproteobacteria</taxon>
        <taxon>Burkholderiales</taxon>
        <taxon>Sphaerotilaceae</taxon>
        <taxon>Sphaerotilus</taxon>
    </lineage>
</organism>
<reference evidence="12 13" key="1">
    <citation type="submission" date="2020-05" db="EMBL/GenBank/DDBJ databases">
        <title>Genomic Encyclopedia of Type Strains, Phase IV (KMG-V): Genome sequencing to study the core and pangenomes of soil and plant-associated prokaryotes.</title>
        <authorList>
            <person name="Whitman W."/>
        </authorList>
    </citation>
    <scope>NUCLEOTIDE SEQUENCE [LARGE SCALE GENOMIC DNA]</scope>
    <source>
        <strain evidence="12 13">C29</strain>
    </source>
</reference>
<dbReference type="PANTHER" id="PTHR23135">
    <property type="entry name" value="MUR LIGASE FAMILY MEMBER"/>
    <property type="match status" value="1"/>
</dbReference>
<dbReference type="NCBIfam" id="TIGR01085">
    <property type="entry name" value="murE"/>
    <property type="match status" value="1"/>
</dbReference>
<feature type="binding site" evidence="7">
    <location>
        <position position="189"/>
    </location>
    <ligand>
        <name>UDP-N-acetyl-alpha-D-muramoyl-L-alanyl-D-glutamate</name>
        <dbReference type="ChEBI" id="CHEBI:83900"/>
    </ligand>
</feature>
<keyword evidence="7" id="KW-0460">Magnesium</keyword>
<evidence type="ECO:0000256" key="7">
    <source>
        <dbReference type="HAMAP-Rule" id="MF_00208"/>
    </source>
</evidence>
<feature type="binding site" evidence="7">
    <location>
        <begin position="113"/>
        <end position="119"/>
    </location>
    <ligand>
        <name>ATP</name>
        <dbReference type="ChEBI" id="CHEBI:30616"/>
    </ligand>
</feature>
<dbReference type="EMBL" id="JABSNM010000015">
    <property type="protein sequence ID" value="NRT57471.1"/>
    <property type="molecule type" value="Genomic_DNA"/>
</dbReference>
<dbReference type="InterPro" id="IPR036565">
    <property type="entry name" value="Mur-like_cat_sf"/>
</dbReference>
<dbReference type="Pfam" id="PF01225">
    <property type="entry name" value="Mur_ligase"/>
    <property type="match status" value="1"/>
</dbReference>
<dbReference type="Pfam" id="PF02875">
    <property type="entry name" value="Mur_ligase_C"/>
    <property type="match status" value="1"/>
</dbReference>
<feature type="short sequence motif" description="Meso-diaminopimelate recognition motif" evidence="7">
    <location>
        <begin position="434"/>
        <end position="437"/>
    </location>
</feature>
<keyword evidence="7" id="KW-0547">Nucleotide-binding</keyword>
<dbReference type="SUPFAM" id="SSF53623">
    <property type="entry name" value="MurD-like peptide ligases, catalytic domain"/>
    <property type="match status" value="1"/>
</dbReference>
<evidence type="ECO:0000256" key="1">
    <source>
        <dbReference type="ARBA" id="ARBA00005898"/>
    </source>
</evidence>
<feature type="binding site" evidence="7">
    <location>
        <position position="197"/>
    </location>
    <ligand>
        <name>UDP-N-acetyl-alpha-D-muramoyl-L-alanyl-D-glutamate</name>
        <dbReference type="ChEBI" id="CHEBI:83900"/>
    </ligand>
</feature>
<dbReference type="Gene3D" id="3.40.1190.10">
    <property type="entry name" value="Mur-like, catalytic domain"/>
    <property type="match status" value="1"/>
</dbReference>
<sequence>MLGPTVFREVDEALAWLRAVAPQATLRTDSRQVGPGDVFIAWPGLAQDGRRHVPAALAAGAAACLVEADGVEAFGFGDARIAALPALKARTAPLAAAWHDHPSRRLAVLATTGTNGKTSTAWWIAQALSLAGRRCGVVGTLGVGEPPSRVAPEARVISTGLTTPDPVTLQRALRDFAARGFAACAMEASSIGVTEHRLDAVRIEVALFTNFTPDHLDYHGSMAAYWQAKRDLFDWPGLRAAVINVDDPQGAMLADELQAEGRLEVWTCSTRPTARPARLQASELRYDAAGLRLTLAERGADACGAPDETAEVRTTLIGDYNAANVVGVIGVLRALGLPLAEVAALAADFTPVPGRMQRVEAPAGAARLPQVVVDYAHTPDALEKALQALRPFAQARGGRLWCVFGCGGNRDAGKRPVMGRIAQALADEVVVTSDNPRHEVPASILAAILAGCTPAPSLSSIEDRAEAIATVLDEADAADVVLIAGKGHEDYQETAGVRRHFSDLEEAAAALQRRIATAD</sequence>
<comment type="caution">
    <text evidence="12">The sequence shown here is derived from an EMBL/GenBank/DDBJ whole genome shotgun (WGS) entry which is preliminary data.</text>
</comment>
<keyword evidence="6 7" id="KW-0961">Cell wall biogenesis/degradation</keyword>
<evidence type="ECO:0000313" key="12">
    <source>
        <dbReference type="EMBL" id="NRT57471.1"/>
    </source>
</evidence>
<protein>
    <recommendedName>
        <fullName evidence="7">UDP-N-acetylmuramoyl-L-alanyl-D-glutamate--2,6-diaminopimelate ligase</fullName>
        <ecNumber evidence="7">6.3.2.13</ecNumber>
    </recommendedName>
    <alternativeName>
        <fullName evidence="7">Meso-A2pm-adding enzyme</fullName>
    </alternativeName>
    <alternativeName>
        <fullName evidence="7">Meso-diaminopimelate-adding enzyme</fullName>
    </alternativeName>
    <alternativeName>
        <fullName evidence="7">UDP-MurNAc-L-Ala-D-Glu:meso-diaminopimelate ligase</fullName>
    </alternativeName>
    <alternativeName>
        <fullName evidence="7">UDP-MurNAc-tripeptide synthetase</fullName>
    </alternativeName>
    <alternativeName>
        <fullName evidence="7">UDP-N-acetylmuramyl-tripeptide synthetase</fullName>
    </alternativeName>
</protein>
<comment type="pathway">
    <text evidence="7 8">Cell wall biogenesis; peptidoglycan biosynthesis.</text>
</comment>
<comment type="catalytic activity">
    <reaction evidence="7">
        <text>UDP-N-acetyl-alpha-D-muramoyl-L-alanyl-D-glutamate + meso-2,6-diaminopimelate + ATP = UDP-N-acetyl-alpha-D-muramoyl-L-alanyl-gamma-D-glutamyl-meso-2,6-diaminopimelate + ADP + phosphate + H(+)</text>
        <dbReference type="Rhea" id="RHEA:23676"/>
        <dbReference type="ChEBI" id="CHEBI:15378"/>
        <dbReference type="ChEBI" id="CHEBI:30616"/>
        <dbReference type="ChEBI" id="CHEBI:43474"/>
        <dbReference type="ChEBI" id="CHEBI:57791"/>
        <dbReference type="ChEBI" id="CHEBI:83900"/>
        <dbReference type="ChEBI" id="CHEBI:83905"/>
        <dbReference type="ChEBI" id="CHEBI:456216"/>
        <dbReference type="EC" id="6.3.2.13"/>
    </reaction>
</comment>
<accession>A0ABX2G6V3</accession>
<dbReference type="SUPFAM" id="SSF53244">
    <property type="entry name" value="MurD-like peptide ligases, peptide-binding domain"/>
    <property type="match status" value="1"/>
</dbReference>
<name>A0ABX2G6V3_9BURK</name>
<dbReference type="GO" id="GO:0008765">
    <property type="term" value="F:UDP-N-acetylmuramoylalanyl-D-glutamate-2,6-diaminopimelate ligase activity"/>
    <property type="evidence" value="ECO:0007669"/>
    <property type="project" value="UniProtKB-EC"/>
</dbReference>
<evidence type="ECO:0000259" key="11">
    <source>
        <dbReference type="Pfam" id="PF08245"/>
    </source>
</evidence>
<comment type="similarity">
    <text evidence="1 7">Belongs to the MurCDEF family. MurE subfamily.</text>
</comment>
<evidence type="ECO:0000256" key="3">
    <source>
        <dbReference type="ARBA" id="ARBA00022960"/>
    </source>
</evidence>
<evidence type="ECO:0000313" key="13">
    <source>
        <dbReference type="Proteomes" id="UP001516061"/>
    </source>
</evidence>
<keyword evidence="13" id="KW-1185">Reference proteome</keyword>
<evidence type="ECO:0000256" key="8">
    <source>
        <dbReference type="RuleBase" id="RU004135"/>
    </source>
</evidence>
<dbReference type="SUPFAM" id="SSF63418">
    <property type="entry name" value="MurE/MurF N-terminal domain"/>
    <property type="match status" value="1"/>
</dbReference>
<dbReference type="RefSeq" id="WP_173806434.1">
    <property type="nucleotide sequence ID" value="NZ_JABSNM010000015.1"/>
</dbReference>
<feature type="binding site" evidence="7">
    <location>
        <position position="489"/>
    </location>
    <ligand>
        <name>meso-2,6-diaminopimelate</name>
        <dbReference type="ChEBI" id="CHEBI:57791"/>
    </ligand>
</feature>
<keyword evidence="5 7" id="KW-0131">Cell cycle</keyword>
<keyword evidence="7" id="KW-0963">Cytoplasm</keyword>
<dbReference type="EC" id="6.3.2.13" evidence="7"/>
<gene>
    <name evidence="7" type="primary">murE</name>
    <name evidence="12" type="ORF">HNQ01_003226</name>
</gene>
<dbReference type="InterPro" id="IPR013221">
    <property type="entry name" value="Mur_ligase_cen"/>
</dbReference>
<feature type="binding site" evidence="7">
    <location>
        <position position="485"/>
    </location>
    <ligand>
        <name>meso-2,6-diaminopimelate</name>
        <dbReference type="ChEBI" id="CHEBI:57791"/>
    </ligand>
</feature>
<dbReference type="InterPro" id="IPR036615">
    <property type="entry name" value="Mur_ligase_C_dom_sf"/>
</dbReference>
<dbReference type="Gene3D" id="3.90.190.20">
    <property type="entry name" value="Mur ligase, C-terminal domain"/>
    <property type="match status" value="1"/>
</dbReference>
<comment type="PTM">
    <text evidence="7">Carboxylation is probably crucial for Mg(2+) binding and, consequently, for the gamma-phosphate positioning of ATP.</text>
</comment>
<dbReference type="HAMAP" id="MF_00208">
    <property type="entry name" value="MurE"/>
    <property type="match status" value="1"/>
</dbReference>
<keyword evidence="7 12" id="KW-0436">Ligase</keyword>
<keyword evidence="2 7" id="KW-0132">Cell division</keyword>
<feature type="modified residue" description="N6-carboxylysine" evidence="7">
    <location>
        <position position="229"/>
    </location>
</feature>
<dbReference type="Proteomes" id="UP001516061">
    <property type="component" value="Unassembled WGS sequence"/>
</dbReference>
<feature type="binding site" evidence="7">
    <location>
        <position position="30"/>
    </location>
    <ligand>
        <name>UDP-N-acetyl-alpha-D-muramoyl-L-alanyl-D-glutamate</name>
        <dbReference type="ChEBI" id="CHEBI:83900"/>
    </ligand>
</feature>
<evidence type="ECO:0000256" key="5">
    <source>
        <dbReference type="ARBA" id="ARBA00023306"/>
    </source>
</evidence>
<feature type="binding site" evidence="7">
    <location>
        <begin position="434"/>
        <end position="437"/>
    </location>
    <ligand>
        <name>meso-2,6-diaminopimelate</name>
        <dbReference type="ChEBI" id="CHEBI:57791"/>
    </ligand>
</feature>
<comment type="cofactor">
    <cofactor evidence="7">
        <name>Mg(2+)</name>
        <dbReference type="ChEBI" id="CHEBI:18420"/>
    </cofactor>
</comment>
<comment type="caution">
    <text evidence="7">Lacks conserved residue(s) required for the propagation of feature annotation.</text>
</comment>
<dbReference type="Pfam" id="PF08245">
    <property type="entry name" value="Mur_ligase_M"/>
    <property type="match status" value="1"/>
</dbReference>
<comment type="function">
    <text evidence="7">Catalyzes the addition of meso-diaminopimelic acid to the nucleotide precursor UDP-N-acetylmuramoyl-L-alanyl-D-glutamate (UMAG) in the biosynthesis of bacterial cell-wall peptidoglycan.</text>
</comment>
<dbReference type="InterPro" id="IPR004101">
    <property type="entry name" value="Mur_ligase_C"/>
</dbReference>
<evidence type="ECO:0000259" key="10">
    <source>
        <dbReference type="Pfam" id="PF02875"/>
    </source>
</evidence>
<keyword evidence="7" id="KW-0067">ATP-binding</keyword>
<dbReference type="NCBIfam" id="NF001126">
    <property type="entry name" value="PRK00139.1-4"/>
    <property type="match status" value="1"/>
</dbReference>
<dbReference type="Gene3D" id="3.40.1390.10">
    <property type="entry name" value="MurE/MurF, N-terminal domain"/>
    <property type="match status" value="1"/>
</dbReference>
<evidence type="ECO:0000259" key="9">
    <source>
        <dbReference type="Pfam" id="PF01225"/>
    </source>
</evidence>
<dbReference type="InterPro" id="IPR035911">
    <property type="entry name" value="MurE/MurF_N"/>
</dbReference>
<evidence type="ECO:0000256" key="2">
    <source>
        <dbReference type="ARBA" id="ARBA00022618"/>
    </source>
</evidence>
<feature type="binding site" evidence="7">
    <location>
        <begin position="162"/>
        <end position="163"/>
    </location>
    <ligand>
        <name>UDP-N-acetyl-alpha-D-muramoyl-L-alanyl-D-glutamate</name>
        <dbReference type="ChEBI" id="CHEBI:83900"/>
    </ligand>
</feature>
<evidence type="ECO:0000256" key="6">
    <source>
        <dbReference type="ARBA" id="ARBA00023316"/>
    </source>
</evidence>